<keyword evidence="1" id="KW-1133">Transmembrane helix</keyword>
<evidence type="ECO:0008006" key="4">
    <source>
        <dbReference type="Google" id="ProtNLM"/>
    </source>
</evidence>
<comment type="caution">
    <text evidence="2">The sequence shown here is derived from an EMBL/GenBank/DDBJ whole genome shotgun (WGS) entry which is preliminary data.</text>
</comment>
<name>A0ABT5I9I6_9CAUL</name>
<dbReference type="Proteomes" id="UP001216595">
    <property type="component" value="Unassembled WGS sequence"/>
</dbReference>
<evidence type="ECO:0000313" key="2">
    <source>
        <dbReference type="EMBL" id="MDC7692839.1"/>
    </source>
</evidence>
<organism evidence="2 3">
    <name type="scientific">Asticcacaulis currens</name>
    <dbReference type="NCBI Taxonomy" id="2984210"/>
    <lineage>
        <taxon>Bacteria</taxon>
        <taxon>Pseudomonadati</taxon>
        <taxon>Pseudomonadota</taxon>
        <taxon>Alphaproteobacteria</taxon>
        <taxon>Caulobacterales</taxon>
        <taxon>Caulobacteraceae</taxon>
        <taxon>Asticcacaulis</taxon>
    </lineage>
</organism>
<keyword evidence="3" id="KW-1185">Reference proteome</keyword>
<evidence type="ECO:0000256" key="1">
    <source>
        <dbReference type="SAM" id="Phobius"/>
    </source>
</evidence>
<dbReference type="EMBL" id="JAQQKW010000001">
    <property type="protein sequence ID" value="MDC7692839.1"/>
    <property type="molecule type" value="Genomic_DNA"/>
</dbReference>
<protein>
    <recommendedName>
        <fullName evidence="4">OmpA-like domain-containing protein</fullName>
    </recommendedName>
</protein>
<keyword evidence="1" id="KW-0472">Membrane</keyword>
<reference evidence="2 3" key="1">
    <citation type="submission" date="2023-01" db="EMBL/GenBank/DDBJ databases">
        <title>Novel species of the genus Asticcacaulis isolated from rivers.</title>
        <authorList>
            <person name="Lu H."/>
        </authorList>
    </citation>
    <scope>NUCLEOTIDE SEQUENCE [LARGE SCALE GENOMIC DNA]</scope>
    <source>
        <strain evidence="2 3">DXS10W</strain>
    </source>
</reference>
<feature type="transmembrane region" description="Helical" evidence="1">
    <location>
        <begin position="21"/>
        <end position="41"/>
    </location>
</feature>
<gene>
    <name evidence="2" type="ORF">PQU94_00945</name>
</gene>
<evidence type="ECO:0000313" key="3">
    <source>
        <dbReference type="Proteomes" id="UP001216595"/>
    </source>
</evidence>
<accession>A0ABT5I9I6</accession>
<proteinExistence type="predicted"/>
<keyword evidence="1" id="KW-0812">Transmembrane</keyword>
<sequence>MAFRHRRSKEIEEGESYYISMTDLMVGVLFIFIIMLAYFALNFRETTTELTQAKDPQTSALLKRATDLKSLNATIDVDRENHIVCVQEADLVGPEGGKDRRCFAFSGQTAINPSSDEEKRSAASVAFFAADLKADLSPAISWAEVSLSDASTNFDADRLFRAGTSDLTPEGLSAVSNLAQSLAKRLPCLSYGVPAEGCPGQGKLEAVVIVGTADVNMYTAQGRADQALSVERSVSFHKALLNAQPALAQLRNAPEGGVPLLRVVSIGNASATAPVGGSGKAIQLQFHMKTQ</sequence>
<dbReference type="RefSeq" id="WP_272739624.1">
    <property type="nucleotide sequence ID" value="NZ_JAQQKW010000001.1"/>
</dbReference>